<name>A0ABW8EGE2_STRT5</name>
<comment type="caution">
    <text evidence="2">The sequence shown here is derived from an EMBL/GenBank/DDBJ whole genome shotgun (WGS) entry which is preliminary data.</text>
</comment>
<evidence type="ECO:0000313" key="2">
    <source>
        <dbReference type="EMBL" id="MFJ2822314.1"/>
    </source>
</evidence>
<feature type="compositionally biased region" description="Low complexity" evidence="1">
    <location>
        <begin position="625"/>
        <end position="640"/>
    </location>
</feature>
<feature type="compositionally biased region" description="Low complexity" evidence="1">
    <location>
        <begin position="488"/>
        <end position="522"/>
    </location>
</feature>
<feature type="region of interest" description="Disordered" evidence="1">
    <location>
        <begin position="154"/>
        <end position="716"/>
    </location>
</feature>
<feature type="compositionally biased region" description="Gly residues" evidence="1">
    <location>
        <begin position="659"/>
        <end position="669"/>
    </location>
</feature>
<dbReference type="EMBL" id="JBIUYY010000005">
    <property type="protein sequence ID" value="MFJ2822314.1"/>
    <property type="molecule type" value="Genomic_DNA"/>
</dbReference>
<feature type="compositionally biased region" description="Polar residues" evidence="1">
    <location>
        <begin position="292"/>
        <end position="302"/>
    </location>
</feature>
<dbReference type="InterPro" id="IPR027417">
    <property type="entry name" value="P-loop_NTPase"/>
</dbReference>
<feature type="compositionally biased region" description="Low complexity" evidence="1">
    <location>
        <begin position="406"/>
        <end position="421"/>
    </location>
</feature>
<dbReference type="RefSeq" id="WP_402380742.1">
    <property type="nucleotide sequence ID" value="NZ_JBIUYY010000005.1"/>
</dbReference>
<evidence type="ECO:0008006" key="4">
    <source>
        <dbReference type="Google" id="ProtNLM"/>
    </source>
</evidence>
<evidence type="ECO:0000256" key="1">
    <source>
        <dbReference type="SAM" id="MobiDB-lite"/>
    </source>
</evidence>
<sequence length="2147" mass="224007">MNRRLDAGEIEEIAAAGRSLRERSAALADAFEAAAGAVRAGRPAPAPPAEESAAREAGRSRLAARLAAAGRTWGPEAGFAELDALIADLTAEARAAVQREQELQGLRQTRAGLRTLLDGTAADAPHRGPLEESLALLDEQIADLERLLHPAPATPAHASAAGSEAAAPPEAADPTQDADREAASRTPADEARTGFDRTGCTGAEPATRAHANDDEKASAAGRADHTATPARRTGAVDAPADPSRARHADSGSAPAGNVRTDSGRTGAERAAPAHTNDGENDAATALADHTRTGSPHQDSPGTPTGAPTHPVRAPGADRGATAESASTGPTGGSSRPMGGTDAEPTAPARANGGGDEVTSGSADDVPTGSRRTDSAGAGPARAPRGTAFAQGADSGCSAAPVPADHTPAGAPGTADTDADPASVPVTSPAEAVPGSAPTDPAPTGSRTAGSRPATADATTPARRQGTATEAGARSAPTDRIPAGSRSTAGEPTATDAAAPARAAHAQAAGAGAAAHSTPAEHASGGSPRTGAGPAAVRVPAHGAGTEAATGSAAAGPFPAGSHPAGAEPTATGSADHAPDVSGRTDAEPAGARVPAQGAGGAASARSAPADRAAAGSRGTGGGAAAGPHTGAGAEPAAAPALSDTDSSVPRARVARDAATGGGSPKGGGVPRPAAAPDAVAGGSGRPPGGVDDSASAAAEAAPRPGSWEAPDGGDSHVTRLVREGRFAEAYWLTVGSAEPAHRSECLAFAAAAFACGDEEEAVAVMTGFDPDLEALDADRPALVLAAAASLRAGLLAGWPNDLLIQTELTSALPGNWGKLLERTVDAVRRYQRLDLGATRLAGDSEPALSRARLAAEAAELLDALPRQRIGYPRATQVRSRLIGSDQPLGRALAAISVWAEGTSGPAELDAIWELFRKRGSAERMIEEADAAIRTPKQAKEPIEAAAKRALLRTIEQVSDLLSRARALAAPAVDERSDSVTALRHALDQVREAEAPPGVEGAAVLRLRSWLLGDDRSPSGAVPARDPDGDRTAGPPGAQALLAAPDLPRAADGTPLPAEAGFREAVLALLEPADARTVLARYCERGDLHLADALVAALEQDLVPAIPAGLDAVPGDWRQRRDTEWSRWSAAHRKAHGAAGTLLAELRTQQLNLQVERELVGRLERLKAPSPEGAFGHAAAGIRTLESEIRTQVDEYVRRLREALALLDPSEEDMHRVTSLLDNRDTVTAEECLSLLREGKPLPDWSATDSGAELERFTAGIELAGVRKASGSQGYSARPWAEFYLAGQPLTEGARSGLESWDALCRPATRGSEWQRHVPSVLRVIGLECQATPVRDHQHEVRGVLRLTARAHASETVPGYVAALGSAASSYTILVVSDEQRGRSPLELLDSSDSGACLIIYLYPLGLAGRREMAARARTAASQQALVIDPAVFGWVAARSPRSFRAAQRVTLPWTAYNPYTPFVAGLVPPEVFYGRQEEIATVTDRFGALFLYGGRQLGKSALLRKVQASFPGTPDRKAIYVDLKARGVGEAEPAERIWPVLEEELKRVGVLRADRAAHLAPDAVLARVERWLEENADRRVLVLADEADAFLTADSKAVRGRGGEATFANVLRLKGLMDRTDRRFKIVFAGLHQVQRFRHLSNVPLTHGGPDVLISTLKPTEAQRLVVEPMAAFGYRFERPELVWRVLAATNYQACLVQIFCERLVAALRGKSLASAQWPITVTDEDVRAVTGSAQVHRHIAERLRITINLEDRYRVLALVIALRSQEDGFQGGYDADELLSAAKRHWKVGFGSLTASDVRIYLDEMVGLGLLIQLADPRLYAVRSPNVVNMLGTREDLELELRQTEFDLPYDYNPRFSRRFVGHDREGIARYSPLTEHQLSLVTAPGVAAVCLTEAHGPMLVEAAVKSYANARELAVRKAGPDTLADAIAQDGGAGSPSVFLVDLRGRPAAEAAACAEALHAHTTPGKGLPHRAAVLLVDPDVPVRQNKFVAAVVHPERWNADSLRAWPECPFDTPDKRRRVIELTGGWPNLLERTVHRIAREGSTLEAALEDARGFTGQAGFARSHLARVGLDDGVVAVLAEWAAYVEPGEGCTYADIASVTGLTLGQVDALVRRLSDTGVLDDGPDGCSLDRITFRALQAVADAS</sequence>
<feature type="compositionally biased region" description="Low complexity" evidence="1">
    <location>
        <begin position="539"/>
        <end position="566"/>
    </location>
</feature>
<proteinExistence type="predicted"/>
<evidence type="ECO:0000313" key="3">
    <source>
        <dbReference type="Proteomes" id="UP001617351"/>
    </source>
</evidence>
<feature type="region of interest" description="Disordered" evidence="1">
    <location>
        <begin position="36"/>
        <end position="57"/>
    </location>
</feature>
<dbReference type="Proteomes" id="UP001617351">
    <property type="component" value="Unassembled WGS sequence"/>
</dbReference>
<feature type="compositionally biased region" description="Basic and acidic residues" evidence="1">
    <location>
        <begin position="177"/>
        <end position="195"/>
    </location>
</feature>
<reference evidence="2 3" key="1">
    <citation type="submission" date="2024-10" db="EMBL/GenBank/DDBJ databases">
        <title>The Natural Products Discovery Center: Release of the First 8490 Sequenced Strains for Exploring Actinobacteria Biosynthetic Diversity.</title>
        <authorList>
            <person name="Kalkreuter E."/>
            <person name="Kautsar S.A."/>
            <person name="Yang D."/>
            <person name="Bader C.D."/>
            <person name="Teijaro C.N."/>
            <person name="Fluegel L."/>
            <person name="Davis C.M."/>
            <person name="Simpson J.R."/>
            <person name="Lauterbach L."/>
            <person name="Steele A.D."/>
            <person name="Gui C."/>
            <person name="Meng S."/>
            <person name="Li G."/>
            <person name="Viehrig K."/>
            <person name="Ye F."/>
            <person name="Su P."/>
            <person name="Kiefer A.F."/>
            <person name="Nichols A."/>
            <person name="Cepeda A.J."/>
            <person name="Yan W."/>
            <person name="Fan B."/>
            <person name="Jiang Y."/>
            <person name="Adhikari A."/>
            <person name="Zheng C.-J."/>
            <person name="Schuster L."/>
            <person name="Cowan T.M."/>
            <person name="Smanski M.J."/>
            <person name="Chevrette M.G."/>
            <person name="De Carvalho L.P.S."/>
            <person name="Shen B."/>
        </authorList>
    </citation>
    <scope>NUCLEOTIDE SEQUENCE [LARGE SCALE GENOMIC DNA]</scope>
    <source>
        <strain evidence="2 3">NPDC087220</strain>
    </source>
</reference>
<feature type="compositionally biased region" description="Low complexity" evidence="1">
    <location>
        <begin position="601"/>
        <end position="616"/>
    </location>
</feature>
<protein>
    <recommendedName>
        <fullName evidence="4">AAA+ ATPase domain-containing protein</fullName>
    </recommendedName>
</protein>
<feature type="compositionally biased region" description="Low complexity" evidence="1">
    <location>
        <begin position="375"/>
        <end position="389"/>
    </location>
</feature>
<dbReference type="Gene3D" id="3.40.50.300">
    <property type="entry name" value="P-loop containing nucleotide triphosphate hydrolases"/>
    <property type="match status" value="1"/>
</dbReference>
<feature type="compositionally biased region" description="Basic and acidic residues" evidence="1">
    <location>
        <begin position="210"/>
        <end position="225"/>
    </location>
</feature>
<feature type="compositionally biased region" description="Basic and acidic residues" evidence="1">
    <location>
        <begin position="576"/>
        <end position="586"/>
    </location>
</feature>
<keyword evidence="3" id="KW-1185">Reference proteome</keyword>
<organism evidence="2 3">
    <name type="scientific">Streptomyces toxytricini</name>
    <name type="common">Actinomyces toxytricini</name>
    <dbReference type="NCBI Taxonomy" id="67369"/>
    <lineage>
        <taxon>Bacteria</taxon>
        <taxon>Bacillati</taxon>
        <taxon>Actinomycetota</taxon>
        <taxon>Actinomycetes</taxon>
        <taxon>Kitasatosporales</taxon>
        <taxon>Streptomycetaceae</taxon>
        <taxon>Streptomyces</taxon>
    </lineage>
</organism>
<dbReference type="SUPFAM" id="SSF52540">
    <property type="entry name" value="P-loop containing nucleoside triphosphate hydrolases"/>
    <property type="match status" value="1"/>
</dbReference>
<gene>
    <name evidence="2" type="ORF">ACIO7M_14495</name>
</gene>
<feature type="compositionally biased region" description="Low complexity" evidence="1">
    <location>
        <begin position="451"/>
        <end position="463"/>
    </location>
</feature>
<feature type="compositionally biased region" description="Low complexity" evidence="1">
    <location>
        <begin position="670"/>
        <end position="680"/>
    </location>
</feature>
<feature type="compositionally biased region" description="Low complexity" evidence="1">
    <location>
        <begin position="154"/>
        <end position="175"/>
    </location>
</feature>
<feature type="region of interest" description="Disordered" evidence="1">
    <location>
        <begin position="1015"/>
        <end position="1036"/>
    </location>
</feature>
<accession>A0ABW8EGE2</accession>